<proteinExistence type="predicted"/>
<evidence type="ECO:0000313" key="2">
    <source>
        <dbReference type="EMBL" id="SFN24314.1"/>
    </source>
</evidence>
<keyword evidence="1" id="KW-0812">Transmembrane</keyword>
<keyword evidence="1" id="KW-0472">Membrane</keyword>
<accession>A0A1I4XEK0</accession>
<name>A0A1I4XEK0_9NEIS</name>
<feature type="transmembrane region" description="Helical" evidence="1">
    <location>
        <begin position="45"/>
        <end position="65"/>
    </location>
</feature>
<dbReference type="Proteomes" id="UP000242869">
    <property type="component" value="Unassembled WGS sequence"/>
</dbReference>
<evidence type="ECO:0000313" key="3">
    <source>
        <dbReference type="Proteomes" id="UP000242869"/>
    </source>
</evidence>
<sequence>MSKIRWVVLAVLFSLIALVASKIGNEIVSILLDANVSGWPNFSEFFVLFFLVPWLLLGLASAWAAKESWAKFMNP</sequence>
<gene>
    <name evidence="2" type="ORF">SAMN05660284_00991</name>
</gene>
<protein>
    <submittedName>
        <fullName evidence="2">Uncharacterized protein</fullName>
    </submittedName>
</protein>
<keyword evidence="1" id="KW-1133">Transmembrane helix</keyword>
<reference evidence="3" key="1">
    <citation type="submission" date="2016-10" db="EMBL/GenBank/DDBJ databases">
        <authorList>
            <person name="Varghese N."/>
            <person name="Submissions S."/>
        </authorList>
    </citation>
    <scope>NUCLEOTIDE SEQUENCE [LARGE SCALE GENOMIC DNA]</scope>
    <source>
        <strain evidence="3">DSM 6150</strain>
    </source>
</reference>
<dbReference type="EMBL" id="FOVE01000005">
    <property type="protein sequence ID" value="SFN24314.1"/>
    <property type="molecule type" value="Genomic_DNA"/>
</dbReference>
<evidence type="ECO:0000256" key="1">
    <source>
        <dbReference type="SAM" id="Phobius"/>
    </source>
</evidence>
<dbReference type="AlphaFoldDB" id="A0A1I4XEK0"/>
<organism evidence="2 3">
    <name type="scientific">Formivibrio citricus</name>
    <dbReference type="NCBI Taxonomy" id="83765"/>
    <lineage>
        <taxon>Bacteria</taxon>
        <taxon>Pseudomonadati</taxon>
        <taxon>Pseudomonadota</taxon>
        <taxon>Betaproteobacteria</taxon>
        <taxon>Neisseriales</taxon>
        <taxon>Chitinibacteraceae</taxon>
        <taxon>Formivibrio</taxon>
    </lineage>
</organism>
<keyword evidence="3" id="KW-1185">Reference proteome</keyword>
<dbReference type="RefSeq" id="WP_143085972.1">
    <property type="nucleotide sequence ID" value="NZ_FOVE01000005.1"/>
</dbReference>